<feature type="chain" id="PRO_5038622671" description="SGNH hydrolase-type esterase domain-containing protein" evidence="2">
    <location>
        <begin position="19"/>
        <end position="317"/>
    </location>
</feature>
<dbReference type="Proteomes" id="UP000633365">
    <property type="component" value="Unassembled WGS sequence"/>
</dbReference>
<feature type="compositionally biased region" description="Low complexity" evidence="1">
    <location>
        <begin position="269"/>
        <end position="284"/>
    </location>
</feature>
<feature type="region of interest" description="Disordered" evidence="1">
    <location>
        <begin position="269"/>
        <end position="317"/>
    </location>
</feature>
<sequence length="317" mass="33665">MKKWIALLLAMLTVTALGACQTNKKDDKATEAPEATAAVTEAPTQAPATQAAAVSAQAAAPVDASWFDDAVFVGDSVTLALDYACSGDKSLLGNAQFVCAQSLGYHNALWDLDTEGAVHPTYQGETILSETAAEKTGATKVFVMLGVNDIGTYGADDTMEQAKQLAERILSHTPNIKLYFQSTTPMLADKESGWLNNDKITDFNDQLKAYCEAQGYSFIDVYHQVCDDSGALNPTYCSDPDNQGIHFNTDGCTVWANYLKSTVAQLEAATEAPTQAPTQADTQAGSSSTGGLSAQSDSVSSSDDGMVEINYYVPDEQ</sequence>
<name>A0A935C704_9FIRM</name>
<protein>
    <recommendedName>
        <fullName evidence="3">SGNH hydrolase-type esterase domain-containing protein</fullName>
    </recommendedName>
</protein>
<keyword evidence="5" id="KW-1185">Reference proteome</keyword>
<reference evidence="4" key="1">
    <citation type="submission" date="2021-01" db="EMBL/GenBank/DDBJ databases">
        <title>Genome public.</title>
        <authorList>
            <person name="Liu C."/>
            <person name="Sun Q."/>
        </authorList>
    </citation>
    <scope>NUCLEOTIDE SEQUENCE</scope>
    <source>
        <strain evidence="4">M6</strain>
    </source>
</reference>
<feature type="compositionally biased region" description="Polar residues" evidence="1">
    <location>
        <begin position="285"/>
        <end position="295"/>
    </location>
</feature>
<feature type="compositionally biased region" description="Low complexity" evidence="1">
    <location>
        <begin position="32"/>
        <end position="44"/>
    </location>
</feature>
<dbReference type="AlphaFoldDB" id="A0A935C704"/>
<gene>
    <name evidence="4" type="ORF">JKK62_14600</name>
</gene>
<dbReference type="SUPFAM" id="SSF52266">
    <property type="entry name" value="SGNH hydrolase"/>
    <property type="match status" value="1"/>
</dbReference>
<feature type="region of interest" description="Disordered" evidence="1">
    <location>
        <begin position="23"/>
        <end position="44"/>
    </location>
</feature>
<dbReference type="InterPro" id="IPR036514">
    <property type="entry name" value="SGNH_hydro_sf"/>
</dbReference>
<accession>A0A935C704</accession>
<dbReference type="PROSITE" id="PS51257">
    <property type="entry name" value="PROKAR_LIPOPROTEIN"/>
    <property type="match status" value="1"/>
</dbReference>
<evidence type="ECO:0000256" key="2">
    <source>
        <dbReference type="SAM" id="SignalP"/>
    </source>
</evidence>
<evidence type="ECO:0000313" key="4">
    <source>
        <dbReference type="EMBL" id="MBK6089853.1"/>
    </source>
</evidence>
<organism evidence="4 5">
    <name type="scientific">Ruminococcus difficilis</name>
    <dbReference type="NCBI Taxonomy" id="2763069"/>
    <lineage>
        <taxon>Bacteria</taxon>
        <taxon>Bacillati</taxon>
        <taxon>Bacillota</taxon>
        <taxon>Clostridia</taxon>
        <taxon>Eubacteriales</taxon>
        <taxon>Oscillospiraceae</taxon>
        <taxon>Ruminococcus</taxon>
    </lineage>
</organism>
<dbReference type="Gene3D" id="3.40.50.1110">
    <property type="entry name" value="SGNH hydrolase"/>
    <property type="match status" value="1"/>
</dbReference>
<dbReference type="Pfam" id="PF13472">
    <property type="entry name" value="Lipase_GDSL_2"/>
    <property type="match status" value="1"/>
</dbReference>
<dbReference type="RefSeq" id="WP_201428553.1">
    <property type="nucleotide sequence ID" value="NZ_JAEQMG010000163.1"/>
</dbReference>
<dbReference type="EMBL" id="JAEQMG010000163">
    <property type="protein sequence ID" value="MBK6089853.1"/>
    <property type="molecule type" value="Genomic_DNA"/>
</dbReference>
<dbReference type="InterPro" id="IPR013830">
    <property type="entry name" value="SGNH_hydro"/>
</dbReference>
<proteinExistence type="predicted"/>
<feature type="signal peptide" evidence="2">
    <location>
        <begin position="1"/>
        <end position="18"/>
    </location>
</feature>
<comment type="caution">
    <text evidence="4">The sequence shown here is derived from an EMBL/GenBank/DDBJ whole genome shotgun (WGS) entry which is preliminary data.</text>
</comment>
<evidence type="ECO:0000259" key="3">
    <source>
        <dbReference type="Pfam" id="PF13472"/>
    </source>
</evidence>
<feature type="domain" description="SGNH hydrolase-type esterase" evidence="3">
    <location>
        <begin position="73"/>
        <end position="251"/>
    </location>
</feature>
<evidence type="ECO:0000256" key="1">
    <source>
        <dbReference type="SAM" id="MobiDB-lite"/>
    </source>
</evidence>
<evidence type="ECO:0000313" key="5">
    <source>
        <dbReference type="Proteomes" id="UP000633365"/>
    </source>
</evidence>
<keyword evidence="2" id="KW-0732">Signal</keyword>